<dbReference type="Proteomes" id="UP000236745">
    <property type="component" value="Unassembled WGS sequence"/>
</dbReference>
<name>A0A1H5Y9X9_9GAMM</name>
<reference evidence="1 2" key="1">
    <citation type="submission" date="2016-10" db="EMBL/GenBank/DDBJ databases">
        <authorList>
            <person name="de Groot N.N."/>
        </authorList>
    </citation>
    <scope>NUCLEOTIDE SEQUENCE [LARGE SCALE GENOMIC DNA]</scope>
    <source>
        <strain evidence="1 2">DSM 22012</strain>
    </source>
</reference>
<organism evidence="1 2">
    <name type="scientific">Marinobacterium lutimaris</name>
    <dbReference type="NCBI Taxonomy" id="568106"/>
    <lineage>
        <taxon>Bacteria</taxon>
        <taxon>Pseudomonadati</taxon>
        <taxon>Pseudomonadota</taxon>
        <taxon>Gammaproteobacteria</taxon>
        <taxon>Oceanospirillales</taxon>
        <taxon>Oceanospirillaceae</taxon>
        <taxon>Marinobacterium</taxon>
    </lineage>
</organism>
<sequence length="64" mass="7443">MAAGIPRTYVHQQNKVVKGQYNMLHTSPYRRLKMARMHEVSGNKKPRRGEVLWFAVTKTKITAM</sequence>
<evidence type="ECO:0000313" key="1">
    <source>
        <dbReference type="EMBL" id="SEG20831.1"/>
    </source>
</evidence>
<accession>A0A1H5Y9X9</accession>
<dbReference type="EMBL" id="FNVQ01000001">
    <property type="protein sequence ID" value="SEG20831.1"/>
    <property type="molecule type" value="Genomic_DNA"/>
</dbReference>
<protein>
    <submittedName>
        <fullName evidence="1">Uncharacterized protein</fullName>
    </submittedName>
</protein>
<keyword evidence="2" id="KW-1185">Reference proteome</keyword>
<gene>
    <name evidence="1" type="ORF">SAMN05444390_1011678</name>
</gene>
<evidence type="ECO:0000313" key="2">
    <source>
        <dbReference type="Proteomes" id="UP000236745"/>
    </source>
</evidence>
<dbReference type="AlphaFoldDB" id="A0A1H5Y9X9"/>
<proteinExistence type="predicted"/>